<dbReference type="Proteomes" id="UP000283523">
    <property type="component" value="Unassembled WGS sequence"/>
</dbReference>
<dbReference type="AlphaFoldDB" id="A0A418M618"/>
<evidence type="ECO:0000256" key="3">
    <source>
        <dbReference type="ARBA" id="ARBA00022801"/>
    </source>
</evidence>
<organism evidence="5 6">
    <name type="scientific">Fibrisoma montanum</name>
    <dbReference type="NCBI Taxonomy" id="2305895"/>
    <lineage>
        <taxon>Bacteria</taxon>
        <taxon>Pseudomonadati</taxon>
        <taxon>Bacteroidota</taxon>
        <taxon>Cytophagia</taxon>
        <taxon>Cytophagales</taxon>
        <taxon>Spirosomataceae</taxon>
        <taxon>Fibrisoma</taxon>
    </lineage>
</organism>
<sequence>MSKTAKSKTFLASDESINCYGLRILTDGIDTTAFESNPVMLYMHQRGKVFGSWENLTKKDGKFYADAVFDLDDPDEVVQSVAGKVERGHIRACSIGIEPDWSKVVRNDDLNCYDCPVSVLTEISIVDIGGNRNALKLYRNGELLGDDIKLSAVLEEYKPIETNTPQTVQTMNLAAIATALGLAATATEQDVQGAIINLKAESGYKEKFEQLQAAVTKAKKDDAVKLVDAAVADKRITAAQKEDYLALFDLNFDLTAKTLASLTKPQDLVQLANQGAAATATTVALPDAKAKEDWDAHDKAGTLIQLKAKQPEEYARLFEAKFGRKPTA</sequence>
<gene>
    <name evidence="5" type="ORF">DYU11_18455</name>
</gene>
<evidence type="ECO:0000256" key="1">
    <source>
        <dbReference type="ARBA" id="ARBA00022612"/>
    </source>
</evidence>
<keyword evidence="6" id="KW-1185">Reference proteome</keyword>
<keyword evidence="3" id="KW-0378">Hydrolase</keyword>
<dbReference type="RefSeq" id="WP_119669182.1">
    <property type="nucleotide sequence ID" value="NZ_QXED01000005.1"/>
</dbReference>
<protein>
    <recommendedName>
        <fullName evidence="4">Prohead serine protease domain-containing protein</fullName>
    </recommendedName>
</protein>
<dbReference type="GO" id="GO:0008233">
    <property type="term" value="F:peptidase activity"/>
    <property type="evidence" value="ECO:0007669"/>
    <property type="project" value="UniProtKB-KW"/>
</dbReference>
<keyword evidence="1" id="KW-1188">Viral release from host cell</keyword>
<dbReference type="Pfam" id="PF04586">
    <property type="entry name" value="Peptidase_S78"/>
    <property type="match status" value="1"/>
</dbReference>
<dbReference type="OrthoDB" id="1064922at2"/>
<evidence type="ECO:0000313" key="6">
    <source>
        <dbReference type="Proteomes" id="UP000283523"/>
    </source>
</evidence>
<comment type="caution">
    <text evidence="5">The sequence shown here is derived from an EMBL/GenBank/DDBJ whole genome shotgun (WGS) entry which is preliminary data.</text>
</comment>
<accession>A0A418M618</accession>
<dbReference type="EMBL" id="QXED01000005">
    <property type="protein sequence ID" value="RIV21388.1"/>
    <property type="molecule type" value="Genomic_DNA"/>
</dbReference>
<evidence type="ECO:0000259" key="4">
    <source>
        <dbReference type="Pfam" id="PF04586"/>
    </source>
</evidence>
<proteinExistence type="predicted"/>
<dbReference type="InterPro" id="IPR054613">
    <property type="entry name" value="Peptidase_S78_dom"/>
</dbReference>
<reference evidence="5 6" key="1">
    <citation type="submission" date="2018-08" db="EMBL/GenBank/DDBJ databases">
        <title>Fibrisoma montanum sp. nov., isolated from Danxia mountain soil.</title>
        <authorList>
            <person name="Huang Y."/>
        </authorList>
    </citation>
    <scope>NUCLEOTIDE SEQUENCE [LARGE SCALE GENOMIC DNA]</scope>
    <source>
        <strain evidence="5 6">HYT19</strain>
    </source>
</reference>
<keyword evidence="2" id="KW-0645">Protease</keyword>
<name>A0A418M618_9BACT</name>
<feature type="domain" description="Prohead serine protease" evidence="4">
    <location>
        <begin position="29"/>
        <end position="134"/>
    </location>
</feature>
<evidence type="ECO:0000256" key="2">
    <source>
        <dbReference type="ARBA" id="ARBA00022670"/>
    </source>
</evidence>
<dbReference type="GO" id="GO:0006508">
    <property type="term" value="P:proteolysis"/>
    <property type="evidence" value="ECO:0007669"/>
    <property type="project" value="UniProtKB-KW"/>
</dbReference>
<evidence type="ECO:0000313" key="5">
    <source>
        <dbReference type="EMBL" id="RIV21388.1"/>
    </source>
</evidence>